<gene>
    <name evidence="1" type="ORF">OW763_12400</name>
</gene>
<keyword evidence="2" id="KW-1185">Reference proteome</keyword>
<dbReference type="RefSeq" id="WP_268041457.1">
    <property type="nucleotide sequence ID" value="NZ_JAPQER010000005.1"/>
</dbReference>
<accession>A0ABT4D1M8</accession>
<protein>
    <submittedName>
        <fullName evidence="1">Uncharacterized protein</fullName>
    </submittedName>
</protein>
<proteinExistence type="predicted"/>
<sequence>MNDKLDNIISDLRRDAYMGKHGYKTGFEKNTKAKEVEIDKEAEMKNLVYGYNHNLKERNGEIENMKEKYGYRED</sequence>
<comment type="caution">
    <text evidence="1">The sequence shown here is derived from an EMBL/GenBank/DDBJ whole genome shotgun (WGS) entry which is preliminary data.</text>
</comment>
<dbReference type="Proteomes" id="UP001078443">
    <property type="component" value="Unassembled WGS sequence"/>
</dbReference>
<reference evidence="1" key="1">
    <citation type="submission" date="2022-12" db="EMBL/GenBank/DDBJ databases">
        <authorList>
            <person name="Wang J."/>
        </authorList>
    </citation>
    <scope>NUCLEOTIDE SEQUENCE</scope>
    <source>
        <strain evidence="1">HY-45-18</strain>
    </source>
</reference>
<dbReference type="EMBL" id="JAPQER010000005">
    <property type="protein sequence ID" value="MCY6485139.1"/>
    <property type="molecule type" value="Genomic_DNA"/>
</dbReference>
<evidence type="ECO:0000313" key="1">
    <source>
        <dbReference type="EMBL" id="MCY6485139.1"/>
    </source>
</evidence>
<evidence type="ECO:0000313" key="2">
    <source>
        <dbReference type="Proteomes" id="UP001078443"/>
    </source>
</evidence>
<organism evidence="1 2">
    <name type="scientific">Clostridium aestuarii</name>
    <dbReference type="NCBI Taxonomy" id="338193"/>
    <lineage>
        <taxon>Bacteria</taxon>
        <taxon>Bacillati</taxon>
        <taxon>Bacillota</taxon>
        <taxon>Clostridia</taxon>
        <taxon>Eubacteriales</taxon>
        <taxon>Clostridiaceae</taxon>
        <taxon>Clostridium</taxon>
    </lineage>
</organism>
<name>A0ABT4D1M8_9CLOT</name>